<feature type="compositionally biased region" description="Basic and acidic residues" evidence="1">
    <location>
        <begin position="86"/>
        <end position="95"/>
    </location>
</feature>
<feature type="compositionally biased region" description="Polar residues" evidence="1">
    <location>
        <begin position="156"/>
        <end position="192"/>
    </location>
</feature>
<organism evidence="2 3">
    <name type="scientific">Hypholoma sublateritium (strain FD-334 SS-4)</name>
    <dbReference type="NCBI Taxonomy" id="945553"/>
    <lineage>
        <taxon>Eukaryota</taxon>
        <taxon>Fungi</taxon>
        <taxon>Dikarya</taxon>
        <taxon>Basidiomycota</taxon>
        <taxon>Agaricomycotina</taxon>
        <taxon>Agaricomycetes</taxon>
        <taxon>Agaricomycetidae</taxon>
        <taxon>Agaricales</taxon>
        <taxon>Agaricineae</taxon>
        <taxon>Strophariaceae</taxon>
        <taxon>Hypholoma</taxon>
    </lineage>
</organism>
<reference evidence="3" key="1">
    <citation type="submission" date="2014-04" db="EMBL/GenBank/DDBJ databases">
        <title>Evolutionary Origins and Diversification of the Mycorrhizal Mutualists.</title>
        <authorList>
            <consortium name="DOE Joint Genome Institute"/>
            <consortium name="Mycorrhizal Genomics Consortium"/>
            <person name="Kohler A."/>
            <person name="Kuo A."/>
            <person name="Nagy L.G."/>
            <person name="Floudas D."/>
            <person name="Copeland A."/>
            <person name="Barry K.W."/>
            <person name="Cichocki N."/>
            <person name="Veneault-Fourrey C."/>
            <person name="LaButti K."/>
            <person name="Lindquist E.A."/>
            <person name="Lipzen A."/>
            <person name="Lundell T."/>
            <person name="Morin E."/>
            <person name="Murat C."/>
            <person name="Riley R."/>
            <person name="Ohm R."/>
            <person name="Sun H."/>
            <person name="Tunlid A."/>
            <person name="Henrissat B."/>
            <person name="Grigoriev I.V."/>
            <person name="Hibbett D.S."/>
            <person name="Martin F."/>
        </authorList>
    </citation>
    <scope>NUCLEOTIDE SEQUENCE [LARGE SCALE GENOMIC DNA]</scope>
    <source>
        <strain evidence="3">FD-334 SS-4</strain>
    </source>
</reference>
<proteinExistence type="predicted"/>
<sequence>MDPRSKGSNKRLVSARQGMRPEDYDFEQYDQYDQTPPTAYSRGSPPERRPSDKSPPVHAIEHSRSLHDSSRYGPPGQGQRLPYKSNDNDDARYEKNSSAVHSRGPPPPPEGRPTAPTPPFLIESSRSYPVSSRHGPPAQGQILSYAPNPPIGTYSVPPSQSIQTSGSGNQTTRRTEDSYNNSNVSLDQSASLRSESNVNVINIHHLQIHGKPEIGSSFAPPFHSSYVPSSQSSHSARHPAGPTRSAISGSSPDEGDDVEYKQHRPSPSTKETSHRRPRESEARYRYQEDEVEAIYQEHRGDGDRVSSARRNQDPRVYYSGWNDDLQNPPQRPILGDSRSFSYPPPISGRVLSLGENENSQAPRKRPLLGEMRAISDPVPLFSDRYSAGKERPNGHQDDGLNEPRPSVYQQRRTKSVISDQSRNQREEESPLETAVSYQRKSLRPKEAMQPLDGRDQSRTEESTYGSPSSFPDSGNRQAQTSSTDSIQTVRAGNTEGARPVDKGKRHEAHRNSGSEGSHSGGTRQAMDGRRESTNTDPRRFHGLGYQCLCVIEIFIFASVFFRICIPSKGCCEQTMDRTSGPI</sequence>
<feature type="compositionally biased region" description="Basic and acidic residues" evidence="1">
    <location>
        <begin position="59"/>
        <end position="70"/>
    </location>
</feature>
<feature type="compositionally biased region" description="Polar residues" evidence="1">
    <location>
        <begin position="513"/>
        <end position="522"/>
    </location>
</feature>
<feature type="compositionally biased region" description="Polar residues" evidence="1">
    <location>
        <begin position="407"/>
        <end position="421"/>
    </location>
</feature>
<feature type="compositionally biased region" description="Polar residues" evidence="1">
    <location>
        <begin position="462"/>
        <end position="491"/>
    </location>
</feature>
<feature type="region of interest" description="Disordered" evidence="1">
    <location>
        <begin position="1"/>
        <end position="192"/>
    </location>
</feature>
<name>A0A0D2MKC9_HYPSF</name>
<feature type="compositionally biased region" description="Basic and acidic residues" evidence="1">
    <location>
        <begin position="526"/>
        <end position="537"/>
    </location>
</feature>
<feature type="region of interest" description="Disordered" evidence="1">
    <location>
        <begin position="225"/>
        <end position="537"/>
    </location>
</feature>
<feature type="compositionally biased region" description="Basic and acidic residues" evidence="1">
    <location>
        <begin position="452"/>
        <end position="461"/>
    </location>
</feature>
<dbReference type="Proteomes" id="UP000054270">
    <property type="component" value="Unassembled WGS sequence"/>
</dbReference>
<feature type="compositionally biased region" description="Pro residues" evidence="1">
    <location>
        <begin position="104"/>
        <end position="119"/>
    </location>
</feature>
<feature type="compositionally biased region" description="Basic and acidic residues" evidence="1">
    <location>
        <begin position="295"/>
        <end position="313"/>
    </location>
</feature>
<evidence type="ECO:0000256" key="1">
    <source>
        <dbReference type="SAM" id="MobiDB-lite"/>
    </source>
</evidence>
<dbReference type="EMBL" id="KN817538">
    <property type="protein sequence ID" value="KJA24148.1"/>
    <property type="molecule type" value="Genomic_DNA"/>
</dbReference>
<accession>A0A0D2MKC9</accession>
<feature type="compositionally biased region" description="Basic and acidic residues" evidence="1">
    <location>
        <begin position="498"/>
        <end position="512"/>
    </location>
</feature>
<feature type="compositionally biased region" description="Low complexity" evidence="1">
    <location>
        <begin position="225"/>
        <end position="234"/>
    </location>
</feature>
<keyword evidence="3" id="KW-1185">Reference proteome</keyword>
<evidence type="ECO:0000313" key="2">
    <source>
        <dbReference type="EMBL" id="KJA24148.1"/>
    </source>
</evidence>
<gene>
    <name evidence="2" type="ORF">HYPSUDRAFT_533704</name>
</gene>
<evidence type="ECO:0000313" key="3">
    <source>
        <dbReference type="Proteomes" id="UP000054270"/>
    </source>
</evidence>
<protein>
    <submittedName>
        <fullName evidence="2">Uncharacterized protein</fullName>
    </submittedName>
</protein>
<feature type="compositionally biased region" description="Basic and acidic residues" evidence="1">
    <location>
        <begin position="271"/>
        <end position="288"/>
    </location>
</feature>
<dbReference type="AlphaFoldDB" id="A0A0D2MKC9"/>
<feature type="compositionally biased region" description="Basic and acidic residues" evidence="1">
    <location>
        <begin position="386"/>
        <end position="398"/>
    </location>
</feature>